<dbReference type="InterPro" id="IPR003660">
    <property type="entry name" value="HAMP_dom"/>
</dbReference>
<evidence type="ECO:0000256" key="2">
    <source>
        <dbReference type="ARBA" id="ARBA00004651"/>
    </source>
</evidence>
<dbReference type="InterPro" id="IPR005467">
    <property type="entry name" value="His_kinase_dom"/>
</dbReference>
<evidence type="ECO:0000256" key="7">
    <source>
        <dbReference type="ARBA" id="ARBA00022741"/>
    </source>
</evidence>
<dbReference type="CDD" id="cd00075">
    <property type="entry name" value="HATPase"/>
    <property type="match status" value="1"/>
</dbReference>
<keyword evidence="12" id="KW-1133">Transmembrane helix</keyword>
<keyword evidence="11 12" id="KW-0472">Membrane</keyword>
<dbReference type="InterPro" id="IPR003661">
    <property type="entry name" value="HisK_dim/P_dom"/>
</dbReference>
<dbReference type="PANTHER" id="PTHR43711:SF26">
    <property type="entry name" value="SENSOR HISTIDINE KINASE RCSC"/>
    <property type="match status" value="1"/>
</dbReference>
<dbReference type="CDD" id="cd00082">
    <property type="entry name" value="HisKA"/>
    <property type="match status" value="1"/>
</dbReference>
<evidence type="ECO:0000256" key="11">
    <source>
        <dbReference type="ARBA" id="ARBA00023136"/>
    </source>
</evidence>
<evidence type="ECO:0000256" key="3">
    <source>
        <dbReference type="ARBA" id="ARBA00012438"/>
    </source>
</evidence>
<evidence type="ECO:0000256" key="1">
    <source>
        <dbReference type="ARBA" id="ARBA00000085"/>
    </source>
</evidence>
<feature type="transmembrane region" description="Helical" evidence="12">
    <location>
        <begin position="16"/>
        <end position="38"/>
    </location>
</feature>
<dbReference type="SUPFAM" id="SSF55874">
    <property type="entry name" value="ATPase domain of HSP90 chaperone/DNA topoisomerase II/histidine kinase"/>
    <property type="match status" value="1"/>
</dbReference>
<evidence type="ECO:0000256" key="4">
    <source>
        <dbReference type="ARBA" id="ARBA00022475"/>
    </source>
</evidence>
<dbReference type="FunFam" id="3.30.565.10:FF:000006">
    <property type="entry name" value="Sensor histidine kinase WalK"/>
    <property type="match status" value="1"/>
</dbReference>
<keyword evidence="10" id="KW-0902">Two-component regulatory system</keyword>
<evidence type="ECO:0000256" key="6">
    <source>
        <dbReference type="ARBA" id="ARBA00022679"/>
    </source>
</evidence>
<dbReference type="Proteomes" id="UP000249890">
    <property type="component" value="Chromosome"/>
</dbReference>
<dbReference type="InterPro" id="IPR050736">
    <property type="entry name" value="Sensor_HK_Regulatory"/>
</dbReference>
<dbReference type="EC" id="2.7.13.3" evidence="3"/>
<dbReference type="SMART" id="SM00387">
    <property type="entry name" value="HATPase_c"/>
    <property type="match status" value="1"/>
</dbReference>
<dbReference type="PROSITE" id="PS50885">
    <property type="entry name" value="HAMP"/>
    <property type="match status" value="1"/>
</dbReference>
<evidence type="ECO:0000256" key="12">
    <source>
        <dbReference type="SAM" id="Phobius"/>
    </source>
</evidence>
<protein>
    <recommendedName>
        <fullName evidence="3">histidine kinase</fullName>
        <ecNumber evidence="3">2.7.13.3</ecNumber>
    </recommendedName>
</protein>
<keyword evidence="4" id="KW-1003">Cell membrane</keyword>
<dbReference type="GO" id="GO:0000155">
    <property type="term" value="F:phosphorelay sensor kinase activity"/>
    <property type="evidence" value="ECO:0007669"/>
    <property type="project" value="InterPro"/>
</dbReference>
<keyword evidence="8 15" id="KW-0418">Kinase</keyword>
<dbReference type="Gene3D" id="3.30.565.10">
    <property type="entry name" value="Histidine kinase-like ATPase, C-terminal domain"/>
    <property type="match status" value="1"/>
</dbReference>
<dbReference type="InterPro" id="IPR036890">
    <property type="entry name" value="HATPase_C_sf"/>
</dbReference>
<dbReference type="OrthoDB" id="9813151at2"/>
<evidence type="ECO:0000313" key="16">
    <source>
        <dbReference type="Proteomes" id="UP000249890"/>
    </source>
</evidence>
<dbReference type="SMART" id="SM00388">
    <property type="entry name" value="HisKA"/>
    <property type="match status" value="1"/>
</dbReference>
<dbReference type="PANTHER" id="PTHR43711">
    <property type="entry name" value="TWO-COMPONENT HISTIDINE KINASE"/>
    <property type="match status" value="1"/>
</dbReference>
<dbReference type="AlphaFoldDB" id="A0A2Z2KTC8"/>
<dbReference type="PROSITE" id="PS50109">
    <property type="entry name" value="HIS_KIN"/>
    <property type="match status" value="1"/>
</dbReference>
<organism evidence="15 16">
    <name type="scientific">Paenibacillus donghaensis</name>
    <dbReference type="NCBI Taxonomy" id="414771"/>
    <lineage>
        <taxon>Bacteria</taxon>
        <taxon>Bacillati</taxon>
        <taxon>Bacillota</taxon>
        <taxon>Bacilli</taxon>
        <taxon>Bacillales</taxon>
        <taxon>Paenibacillaceae</taxon>
        <taxon>Paenibacillus</taxon>
    </lineage>
</organism>
<reference evidence="15 16" key="1">
    <citation type="submission" date="2017-06" db="EMBL/GenBank/DDBJ databases">
        <title>Complete genome sequence of Paenibacillus donghaensis KCTC 13049T isolated from East Sea sediment, South Korea.</title>
        <authorList>
            <person name="Jung B.K."/>
            <person name="Hong S.-J."/>
            <person name="Shin J.-H."/>
        </authorList>
    </citation>
    <scope>NUCLEOTIDE SEQUENCE [LARGE SCALE GENOMIC DNA]</scope>
    <source>
        <strain evidence="15 16">KCTC 13049</strain>
    </source>
</reference>
<name>A0A2Z2KTC8_9BACL</name>
<dbReference type="InterPro" id="IPR036097">
    <property type="entry name" value="HisK_dim/P_sf"/>
</dbReference>
<dbReference type="InterPro" id="IPR003594">
    <property type="entry name" value="HATPase_dom"/>
</dbReference>
<dbReference type="Pfam" id="PF00512">
    <property type="entry name" value="HisKA"/>
    <property type="match status" value="1"/>
</dbReference>
<evidence type="ECO:0000256" key="5">
    <source>
        <dbReference type="ARBA" id="ARBA00022553"/>
    </source>
</evidence>
<keyword evidence="7" id="KW-0547">Nucleotide-binding</keyword>
<evidence type="ECO:0000313" key="15">
    <source>
        <dbReference type="EMBL" id="ASA26439.1"/>
    </source>
</evidence>
<dbReference type="PRINTS" id="PR00344">
    <property type="entry name" value="BCTRLSENSOR"/>
</dbReference>
<keyword evidence="16" id="KW-1185">Reference proteome</keyword>
<dbReference type="SUPFAM" id="SSF47384">
    <property type="entry name" value="Homodimeric domain of signal transducing histidine kinase"/>
    <property type="match status" value="1"/>
</dbReference>
<feature type="domain" description="HAMP" evidence="14">
    <location>
        <begin position="42"/>
        <end position="98"/>
    </location>
</feature>
<keyword evidence="9" id="KW-0067">ATP-binding</keyword>
<dbReference type="Gene3D" id="1.10.287.130">
    <property type="match status" value="1"/>
</dbReference>
<dbReference type="InterPro" id="IPR004358">
    <property type="entry name" value="Sig_transdc_His_kin-like_C"/>
</dbReference>
<dbReference type="GO" id="GO:0005524">
    <property type="term" value="F:ATP binding"/>
    <property type="evidence" value="ECO:0007669"/>
    <property type="project" value="UniProtKB-KW"/>
</dbReference>
<evidence type="ECO:0000256" key="8">
    <source>
        <dbReference type="ARBA" id="ARBA00022777"/>
    </source>
</evidence>
<accession>A0A2Z2KTC8</accession>
<keyword evidence="12" id="KW-0812">Transmembrane</keyword>
<gene>
    <name evidence="15" type="ORF">B9T62_23180</name>
</gene>
<dbReference type="FunFam" id="1.10.287.130:FF:000001">
    <property type="entry name" value="Two-component sensor histidine kinase"/>
    <property type="match status" value="1"/>
</dbReference>
<proteinExistence type="predicted"/>
<dbReference type="KEGG" id="pdh:B9T62_23180"/>
<comment type="catalytic activity">
    <reaction evidence="1">
        <text>ATP + protein L-histidine = ADP + protein N-phospho-L-histidine.</text>
        <dbReference type="EC" id="2.7.13.3"/>
    </reaction>
</comment>
<sequence length="326" mass="36841">MLILGKYVDATSIPHAYVISVLIYWVFVAAVFTLFNGYQFIRRYHKPMEEFAMATRKVAGGDFSVYIPPRHLKDKMDYLDTICMDFNVMVEELGSIETLKTDFFSNVSHEIKTPLAIIQNYAEALKNEKLTPEQREGYIDTILDSSSRLSQLITNILKLNKLEKQNLQPISEPYDLCAQLCECALWFEELWMKKDIEFVADVEDRATIETDASLLEIIWTNLLSNAIKFTEPGGTVIMKQSSTDEEVIVSISDTGCGMSEDTMKHIFDKFYQGDTSHSTEGNGLGLALVLRILQLIGGSITVTSVPSEKTTFTVRIPVRDKTAIED</sequence>
<evidence type="ECO:0000259" key="13">
    <source>
        <dbReference type="PROSITE" id="PS50109"/>
    </source>
</evidence>
<keyword evidence="5" id="KW-0597">Phosphoprotein</keyword>
<evidence type="ECO:0000256" key="10">
    <source>
        <dbReference type="ARBA" id="ARBA00023012"/>
    </source>
</evidence>
<dbReference type="EMBL" id="CP021780">
    <property type="protein sequence ID" value="ASA26439.1"/>
    <property type="molecule type" value="Genomic_DNA"/>
</dbReference>
<comment type="subcellular location">
    <subcellularLocation>
        <location evidence="2">Cell membrane</location>
        <topology evidence="2">Multi-pass membrane protein</topology>
    </subcellularLocation>
</comment>
<keyword evidence="6" id="KW-0808">Transferase</keyword>
<dbReference type="Pfam" id="PF02518">
    <property type="entry name" value="HATPase_c"/>
    <property type="match status" value="1"/>
</dbReference>
<feature type="domain" description="Histidine kinase" evidence="13">
    <location>
        <begin position="106"/>
        <end position="320"/>
    </location>
</feature>
<evidence type="ECO:0000256" key="9">
    <source>
        <dbReference type="ARBA" id="ARBA00022840"/>
    </source>
</evidence>
<dbReference type="GO" id="GO:0005886">
    <property type="term" value="C:plasma membrane"/>
    <property type="evidence" value="ECO:0007669"/>
    <property type="project" value="UniProtKB-SubCell"/>
</dbReference>
<evidence type="ECO:0000259" key="14">
    <source>
        <dbReference type="PROSITE" id="PS50885"/>
    </source>
</evidence>
<dbReference type="Gene3D" id="6.10.340.10">
    <property type="match status" value="1"/>
</dbReference>